<accession>A0ABY6DRZ7</accession>
<reference evidence="2" key="1">
    <citation type="submission" date="2022-10" db="EMBL/GenBank/DDBJ databases">
        <title>Chitiniphilus purpureus sp. nov., a novel chitin-degrading bacterium isolated from crawfish pond sediment.</title>
        <authorList>
            <person name="Li K."/>
        </authorList>
    </citation>
    <scope>NUCLEOTIDE SEQUENCE</scope>
    <source>
        <strain evidence="2">CD1</strain>
    </source>
</reference>
<name>A0ABY6DRZ7_9NEIS</name>
<dbReference type="InterPro" id="IPR050471">
    <property type="entry name" value="AB_hydrolase"/>
</dbReference>
<feature type="domain" description="Serine aminopeptidase S33" evidence="1">
    <location>
        <begin position="29"/>
        <end position="140"/>
    </location>
</feature>
<organism evidence="2 3">
    <name type="scientific">Chitiniphilus purpureus</name>
    <dbReference type="NCBI Taxonomy" id="2981137"/>
    <lineage>
        <taxon>Bacteria</taxon>
        <taxon>Pseudomonadati</taxon>
        <taxon>Pseudomonadota</taxon>
        <taxon>Betaproteobacteria</taxon>
        <taxon>Neisseriales</taxon>
        <taxon>Chitinibacteraceae</taxon>
        <taxon>Chitiniphilus</taxon>
    </lineage>
</organism>
<evidence type="ECO:0000313" key="2">
    <source>
        <dbReference type="EMBL" id="UXY16241.1"/>
    </source>
</evidence>
<protein>
    <submittedName>
        <fullName evidence="2">Lysophospholipase</fullName>
    </submittedName>
</protein>
<gene>
    <name evidence="2" type="ORF">N8I74_04265</name>
</gene>
<dbReference type="Gene3D" id="3.40.50.1820">
    <property type="entry name" value="alpha/beta hydrolase"/>
    <property type="match status" value="1"/>
</dbReference>
<evidence type="ECO:0000259" key="1">
    <source>
        <dbReference type="Pfam" id="PF12146"/>
    </source>
</evidence>
<keyword evidence="3" id="KW-1185">Reference proteome</keyword>
<dbReference type="Proteomes" id="UP001061302">
    <property type="component" value="Chromosome"/>
</dbReference>
<dbReference type="InterPro" id="IPR022742">
    <property type="entry name" value="Hydrolase_4"/>
</dbReference>
<dbReference type="Pfam" id="PF12146">
    <property type="entry name" value="Hydrolase_4"/>
    <property type="match status" value="1"/>
</dbReference>
<dbReference type="SUPFAM" id="SSF53474">
    <property type="entry name" value="alpha/beta-Hydrolases"/>
    <property type="match status" value="1"/>
</dbReference>
<evidence type="ECO:0000313" key="3">
    <source>
        <dbReference type="Proteomes" id="UP001061302"/>
    </source>
</evidence>
<dbReference type="InterPro" id="IPR029058">
    <property type="entry name" value="AB_hydrolase_fold"/>
</dbReference>
<dbReference type="PANTHER" id="PTHR43433">
    <property type="entry name" value="HYDROLASE, ALPHA/BETA FOLD FAMILY PROTEIN"/>
    <property type="match status" value="1"/>
</dbReference>
<dbReference type="RefSeq" id="WP_263125687.1">
    <property type="nucleotide sequence ID" value="NZ_CP106753.1"/>
</dbReference>
<dbReference type="PANTHER" id="PTHR43433:SF8">
    <property type="entry name" value="BIFUNCTIONAL LIPASE_ADENYLATE CYCLASE LIPJ"/>
    <property type="match status" value="1"/>
</dbReference>
<dbReference type="EMBL" id="CP106753">
    <property type="protein sequence ID" value="UXY16241.1"/>
    <property type="molecule type" value="Genomic_DNA"/>
</dbReference>
<proteinExistence type="predicted"/>
<sequence length="245" mass="25629">MRTSEVRFDDDGVPLAGSCDLPDAGVGRDILLLQHGFTGHRIELAYYFVDLARRLTAAGITVYRFDFRGCGESGGRFEDITVADQARQVGALLAWLRTRHPDARLHLAGFSMGGLAAARAAQGAALSSLTLIAPAGNLGELVERACAAGIPLADGCVDFLGLRIGGALRQELAELDPEAGLARIAMPTLVVHGDQDAAVPPATGRRFAARIPGAGWCEVRGADHVFGNGEARAALAAAMVSHLHA</sequence>